<dbReference type="SUPFAM" id="SSF48452">
    <property type="entry name" value="TPR-like"/>
    <property type="match status" value="1"/>
</dbReference>
<feature type="chain" id="PRO_5046710250" description="ABC transporter permease" evidence="1">
    <location>
        <begin position="32"/>
        <end position="235"/>
    </location>
</feature>
<dbReference type="InterPro" id="IPR011990">
    <property type="entry name" value="TPR-like_helical_dom_sf"/>
</dbReference>
<dbReference type="Gene3D" id="1.25.40.10">
    <property type="entry name" value="Tetratricopeptide repeat domain"/>
    <property type="match status" value="1"/>
</dbReference>
<feature type="signal peptide" evidence="1">
    <location>
        <begin position="1"/>
        <end position="31"/>
    </location>
</feature>
<evidence type="ECO:0000256" key="1">
    <source>
        <dbReference type="SAM" id="SignalP"/>
    </source>
</evidence>
<protein>
    <recommendedName>
        <fullName evidence="4">ABC transporter permease</fullName>
    </recommendedName>
</protein>
<evidence type="ECO:0008006" key="4">
    <source>
        <dbReference type="Google" id="ProtNLM"/>
    </source>
</evidence>
<reference evidence="2 3" key="1">
    <citation type="submission" date="2024-05" db="EMBL/GenBank/DDBJ databases">
        <title>Roseateles sp. DJS-2-20 16S ribosomal RNA gene Genome sequencing and assembly.</title>
        <authorList>
            <person name="Woo H."/>
        </authorList>
    </citation>
    <scope>NUCLEOTIDE SEQUENCE [LARGE SCALE GENOMIC DNA]</scope>
    <source>
        <strain evidence="2 3">DJS-2-20</strain>
    </source>
</reference>
<proteinExistence type="predicted"/>
<evidence type="ECO:0000313" key="3">
    <source>
        <dbReference type="Proteomes" id="UP001495147"/>
    </source>
</evidence>
<gene>
    <name evidence="2" type="ORF">ABDJ85_06235</name>
</gene>
<dbReference type="Proteomes" id="UP001495147">
    <property type="component" value="Unassembled WGS sequence"/>
</dbReference>
<accession>A0ABV0G002</accession>
<dbReference type="RefSeq" id="WP_347703905.1">
    <property type="nucleotide sequence ID" value="NZ_JBDPZD010000002.1"/>
</dbReference>
<keyword evidence="1" id="KW-0732">Signal</keyword>
<dbReference type="EMBL" id="JBDPZD010000002">
    <property type="protein sequence ID" value="MEO3691062.1"/>
    <property type="molecule type" value="Genomic_DNA"/>
</dbReference>
<comment type="caution">
    <text evidence="2">The sequence shown here is derived from an EMBL/GenBank/DDBJ whole genome shotgun (WGS) entry which is preliminary data.</text>
</comment>
<evidence type="ECO:0000313" key="2">
    <source>
        <dbReference type="EMBL" id="MEO3691062.1"/>
    </source>
</evidence>
<organism evidence="2 3">
    <name type="scientific">Roseateles paludis</name>
    <dbReference type="NCBI Taxonomy" id="3145238"/>
    <lineage>
        <taxon>Bacteria</taxon>
        <taxon>Pseudomonadati</taxon>
        <taxon>Pseudomonadota</taxon>
        <taxon>Betaproteobacteria</taxon>
        <taxon>Burkholderiales</taxon>
        <taxon>Sphaerotilaceae</taxon>
        <taxon>Roseateles</taxon>
    </lineage>
</organism>
<keyword evidence="3" id="KW-1185">Reference proteome</keyword>
<sequence>MHSSVCFPLKAGPVLGALVLALLMPAAFGQAAKINSAEEERECGPLVSTDTQLLPPKDYRTDRAWLSMVEGQHFPPEVENLVKPKLSTFGAAIAYTLHGYPNHVRALATLERLTEREKTDQPKGAQYSLDCYYRRAIRFVPNDLLVRMMYAMYLHKRGKVDLARSQAEFVDESAGNDPLTRNNLGLVFLQLNLPERAREQLGKADAEDPAMQALRRRLAARDALPSAASGVPLGQ</sequence>
<name>A0ABV0G002_9BURK</name>